<feature type="domain" description="HTH cro/C1-type" evidence="2">
    <location>
        <begin position="16"/>
        <end position="68"/>
    </location>
</feature>
<accession>A0A1B1AN84</accession>
<dbReference type="EMBL" id="CP013244">
    <property type="protein sequence ID" value="ANP47995.1"/>
    <property type="molecule type" value="Genomic_DNA"/>
</dbReference>
<keyword evidence="4" id="KW-1185">Reference proteome</keyword>
<evidence type="ECO:0000313" key="3">
    <source>
        <dbReference type="EMBL" id="ANP47995.1"/>
    </source>
</evidence>
<dbReference type="InParanoid" id="A0A1B1AN84"/>
<feature type="region of interest" description="Disordered" evidence="1">
    <location>
        <begin position="82"/>
        <end position="105"/>
    </location>
</feature>
<dbReference type="InterPro" id="IPR010982">
    <property type="entry name" value="Lambda_DNA-bd_dom_sf"/>
</dbReference>
<dbReference type="PROSITE" id="PS50943">
    <property type="entry name" value="HTH_CROC1"/>
    <property type="match status" value="1"/>
</dbReference>
<dbReference type="SMART" id="SM00530">
    <property type="entry name" value="HTH_XRE"/>
    <property type="match status" value="1"/>
</dbReference>
<protein>
    <submittedName>
        <fullName evidence="3">DNA-binding protein</fullName>
    </submittedName>
</protein>
<gene>
    <name evidence="3" type="ORF">ATE48_08205</name>
</gene>
<dbReference type="Pfam" id="PF01381">
    <property type="entry name" value="HTH_3"/>
    <property type="match status" value="1"/>
</dbReference>
<feature type="compositionally biased region" description="Basic residues" evidence="1">
    <location>
        <begin position="96"/>
        <end position="105"/>
    </location>
</feature>
<dbReference type="OrthoDB" id="7191032at2"/>
<dbReference type="AlphaFoldDB" id="A0A1B1AN84"/>
<dbReference type="Gene3D" id="1.10.260.40">
    <property type="entry name" value="lambda repressor-like DNA-binding domains"/>
    <property type="match status" value="1"/>
</dbReference>
<sequence length="105" mass="11737">MIKTSTEILVALGEALRARRVALNLSQEEAARRAGIGVRTLRRIESAGQGTIESLVNVAVAMRCEEKLGDIFPLPPARSMDELMQQQRQAAELKRPQRARRMTPR</sequence>
<dbReference type="STRING" id="1759059.ATE48_08205"/>
<evidence type="ECO:0000256" key="1">
    <source>
        <dbReference type="SAM" id="MobiDB-lite"/>
    </source>
</evidence>
<dbReference type="SUPFAM" id="SSF47413">
    <property type="entry name" value="lambda repressor-like DNA-binding domains"/>
    <property type="match status" value="1"/>
</dbReference>
<reference evidence="3 4" key="1">
    <citation type="submission" date="2015-11" db="EMBL/GenBank/DDBJ databases">
        <title>Whole-Genome Sequence of Candidatus Oderbacter manganicum from the National Park Lower Oder Valley, Germany.</title>
        <authorList>
            <person name="Braun B."/>
            <person name="Liere K."/>
            <person name="Szewzyk U."/>
        </authorList>
    </citation>
    <scope>NUCLEOTIDE SEQUENCE [LARGE SCALE GENOMIC DNA]</scope>
    <source>
        <strain evidence="3 4">OTSz_A_272</strain>
    </source>
</reference>
<dbReference type="GO" id="GO:0003677">
    <property type="term" value="F:DNA binding"/>
    <property type="evidence" value="ECO:0007669"/>
    <property type="project" value="UniProtKB-KW"/>
</dbReference>
<dbReference type="InterPro" id="IPR001387">
    <property type="entry name" value="Cro/C1-type_HTH"/>
</dbReference>
<evidence type="ECO:0000313" key="4">
    <source>
        <dbReference type="Proteomes" id="UP000092498"/>
    </source>
</evidence>
<dbReference type="KEGG" id="cbot:ATE48_08205"/>
<name>A0A1B1AN84_9PROT</name>
<dbReference type="Proteomes" id="UP000092498">
    <property type="component" value="Chromosome"/>
</dbReference>
<evidence type="ECO:0000259" key="2">
    <source>
        <dbReference type="PROSITE" id="PS50943"/>
    </source>
</evidence>
<keyword evidence="3" id="KW-0238">DNA-binding</keyword>
<dbReference type="CDD" id="cd00093">
    <property type="entry name" value="HTH_XRE"/>
    <property type="match status" value="1"/>
</dbReference>
<proteinExistence type="predicted"/>
<organism evidence="3 4">
    <name type="scientific">Candidatus Viadribacter manganicus</name>
    <dbReference type="NCBI Taxonomy" id="1759059"/>
    <lineage>
        <taxon>Bacteria</taxon>
        <taxon>Pseudomonadati</taxon>
        <taxon>Pseudomonadota</taxon>
        <taxon>Alphaproteobacteria</taxon>
        <taxon>Hyphomonadales</taxon>
        <taxon>Hyphomonadaceae</taxon>
        <taxon>Candidatus Viadribacter</taxon>
    </lineage>
</organism>